<evidence type="ECO:0000313" key="2">
    <source>
        <dbReference type="Proteomes" id="UP001321526"/>
    </source>
</evidence>
<reference evidence="1 2" key="1">
    <citation type="submission" date="2019-01" db="EMBL/GenBank/DDBJ databases">
        <title>Genome sequence of Salinicola endophyticus REST5.</title>
        <authorList>
            <person name="Nascimento F.X."/>
        </authorList>
    </citation>
    <scope>NUCLEOTIDE SEQUENCE [LARGE SCALE GENOMIC DNA]</scope>
    <source>
        <strain evidence="1 2">REST5</strain>
    </source>
</reference>
<keyword evidence="2" id="KW-1185">Reference proteome</keyword>
<name>A0ABY8FLS0_9GAMM</name>
<dbReference type="EMBL" id="CP035631">
    <property type="protein sequence ID" value="WFF43005.1"/>
    <property type="molecule type" value="Genomic_DNA"/>
</dbReference>
<organism evidence="1 2">
    <name type="scientific">Salinicola endophyticus</name>
    <dbReference type="NCBI Taxonomy" id="1949083"/>
    <lineage>
        <taxon>Bacteria</taxon>
        <taxon>Pseudomonadati</taxon>
        <taxon>Pseudomonadota</taxon>
        <taxon>Gammaproteobacteria</taxon>
        <taxon>Oceanospirillales</taxon>
        <taxon>Halomonadaceae</taxon>
        <taxon>Salinicola</taxon>
    </lineage>
</organism>
<sequence>MRRFSNSTAQASSAMYSRILINISNPEDYRFFRRVFAAPGAQACRVDFVANNLIMYVYLKLKRETVFMPRRGRGRHCREDNFSIKTGRLTQRQADRVYSGFADFIEREQPRHGWELYILPSGRLASQSALVAHARAQGIDVLYTGYGNIGNKTFADPQGTDMQSYLYAHVELLDGYAVDLDAFRRWKRDYTQARMQKHVIGQARKLDLKTVLQKCVQVAGCRLEALLGLAGENAYGLSELAKLRKADDVALDTMDWQTPYLFFPMQVSTDAQIILNYPQGSVIDGLKRAIQIAAERGLALVIKPHPAEINQAIPAVLARLRREHGFRIVNENTFRLLEGAESVVTINSTVGLEAKLLDKPVTFLGNTFYARFDERRLAAYVDHYLVNEDYFRDTPFSEANFAKLMERARLPILDRSEVA</sequence>
<dbReference type="Proteomes" id="UP001321526">
    <property type="component" value="Chromosome"/>
</dbReference>
<evidence type="ECO:0000313" key="1">
    <source>
        <dbReference type="EMBL" id="WFF43005.1"/>
    </source>
</evidence>
<gene>
    <name evidence="1" type="ORF">EVC62_16720</name>
</gene>
<dbReference type="InterPro" id="IPR007833">
    <property type="entry name" value="Capsule_polysaccharide_synth"/>
</dbReference>
<proteinExistence type="predicted"/>
<accession>A0ABY8FLS0</accession>
<dbReference type="Pfam" id="PF05159">
    <property type="entry name" value="Capsule_synth"/>
    <property type="match status" value="1"/>
</dbReference>
<protein>
    <recommendedName>
        <fullName evidence="3">Capsular biosynthesis protein</fullName>
    </recommendedName>
</protein>
<evidence type="ECO:0008006" key="3">
    <source>
        <dbReference type="Google" id="ProtNLM"/>
    </source>
</evidence>